<reference evidence="4 5" key="1">
    <citation type="journal article" date="2015" name="Sci. Rep.">
        <title>Genome of the facultative scuticociliatosis pathogen Pseudocohnilembus persalinus provides insight into its virulence through horizontal gene transfer.</title>
        <authorList>
            <person name="Xiong J."/>
            <person name="Wang G."/>
            <person name="Cheng J."/>
            <person name="Tian M."/>
            <person name="Pan X."/>
            <person name="Warren A."/>
            <person name="Jiang C."/>
            <person name="Yuan D."/>
            <person name="Miao W."/>
        </authorList>
    </citation>
    <scope>NUCLEOTIDE SEQUENCE [LARGE SCALE GENOMIC DNA]</scope>
    <source>
        <strain evidence="4">36N120E</strain>
    </source>
</reference>
<feature type="region of interest" description="Disordered" evidence="2">
    <location>
        <begin position="359"/>
        <end position="378"/>
    </location>
</feature>
<protein>
    <submittedName>
        <fullName evidence="4">Armadillo-type fold</fullName>
    </submittedName>
</protein>
<evidence type="ECO:0000259" key="3">
    <source>
        <dbReference type="Pfam" id="PF08609"/>
    </source>
</evidence>
<evidence type="ECO:0000256" key="2">
    <source>
        <dbReference type="SAM" id="MobiDB-lite"/>
    </source>
</evidence>
<keyword evidence="1" id="KW-0677">Repeat</keyword>
<dbReference type="InterPro" id="IPR011989">
    <property type="entry name" value="ARM-like"/>
</dbReference>
<dbReference type="Proteomes" id="UP000054937">
    <property type="component" value="Unassembled WGS sequence"/>
</dbReference>
<dbReference type="InterPro" id="IPR016024">
    <property type="entry name" value="ARM-type_fold"/>
</dbReference>
<feature type="domain" description="Nucleotide exchange factor Fes1" evidence="3">
    <location>
        <begin position="5"/>
        <end position="91"/>
    </location>
</feature>
<dbReference type="SUPFAM" id="SSF48371">
    <property type="entry name" value="ARM repeat"/>
    <property type="match status" value="1"/>
</dbReference>
<dbReference type="InParanoid" id="A0A0V0R0Z1"/>
<accession>A0A0V0R0Z1</accession>
<dbReference type="Pfam" id="PF08609">
    <property type="entry name" value="Fes1"/>
    <property type="match status" value="1"/>
</dbReference>
<dbReference type="OrthoDB" id="10250458at2759"/>
<dbReference type="EMBL" id="LDAU01000073">
    <property type="protein sequence ID" value="KRX08123.1"/>
    <property type="molecule type" value="Genomic_DNA"/>
</dbReference>
<dbReference type="Gene3D" id="1.25.10.10">
    <property type="entry name" value="Leucine-rich Repeat Variant"/>
    <property type="match status" value="1"/>
</dbReference>
<dbReference type="GO" id="GO:0005783">
    <property type="term" value="C:endoplasmic reticulum"/>
    <property type="evidence" value="ECO:0007669"/>
    <property type="project" value="TreeGrafter"/>
</dbReference>
<sequence>MVDWNGLFKWSMKYQDDSKDKSQFKKMDEETKKWIQEAMESYTYNEAKRMKEICAELEKDEDGGEEDGERRLGLLEELQELCEGIENARDLHLIGGLKILIDLIFNTKYIENKLIALQIFCSCNQNNTSIQYASIQYGAFKLINVVLDEKYSIKEKEHAFSALQAMLRGEHLEGKRQFIDAEGIEFVAKVLNDTKSEKIIYKAFSLLRDFVLYDERLHLTINNTELHANTNATTKKFHTEEQKELEKIQNNELPQNEHFKGIVKEKLKKLEIIEKYLESILEDTSVKYTEKRAAFAEILKAMIIKYEDIKKFSTKHFDQIKKHIIKLEELNKNEENCNDYEIEKWKEFLLAYITNQTQENSQTTQSNQNNKPEKMLRL</sequence>
<keyword evidence="5" id="KW-1185">Reference proteome</keyword>
<evidence type="ECO:0000313" key="4">
    <source>
        <dbReference type="EMBL" id="KRX08123.1"/>
    </source>
</evidence>
<gene>
    <name evidence="4" type="ORF">PPERSA_01668</name>
</gene>
<organism evidence="4 5">
    <name type="scientific">Pseudocohnilembus persalinus</name>
    <name type="common">Ciliate</name>
    <dbReference type="NCBI Taxonomy" id="266149"/>
    <lineage>
        <taxon>Eukaryota</taxon>
        <taxon>Sar</taxon>
        <taxon>Alveolata</taxon>
        <taxon>Ciliophora</taxon>
        <taxon>Intramacronucleata</taxon>
        <taxon>Oligohymenophorea</taxon>
        <taxon>Scuticociliatia</taxon>
        <taxon>Philasterida</taxon>
        <taxon>Pseudocohnilembidae</taxon>
        <taxon>Pseudocohnilembus</taxon>
    </lineage>
</organism>
<dbReference type="OMA" id="RANDFCK"/>
<dbReference type="PANTHER" id="PTHR19316">
    <property type="entry name" value="PROTEIN FOLDING REGULATOR"/>
    <property type="match status" value="1"/>
</dbReference>
<proteinExistence type="predicted"/>
<feature type="compositionally biased region" description="Low complexity" evidence="2">
    <location>
        <begin position="359"/>
        <end position="370"/>
    </location>
</feature>
<evidence type="ECO:0000313" key="5">
    <source>
        <dbReference type="Proteomes" id="UP000054937"/>
    </source>
</evidence>
<name>A0A0V0R0Z1_PSEPJ</name>
<dbReference type="GO" id="GO:0000774">
    <property type="term" value="F:adenyl-nucleotide exchange factor activity"/>
    <property type="evidence" value="ECO:0007669"/>
    <property type="project" value="TreeGrafter"/>
</dbReference>
<dbReference type="PANTHER" id="PTHR19316:SF18">
    <property type="entry name" value="HSP70-BINDING PROTEIN 1"/>
    <property type="match status" value="1"/>
</dbReference>
<dbReference type="InterPro" id="IPR050693">
    <property type="entry name" value="Hsp70_NEF-Inhibitors"/>
</dbReference>
<comment type="caution">
    <text evidence="4">The sequence shown here is derived from an EMBL/GenBank/DDBJ whole genome shotgun (WGS) entry which is preliminary data.</text>
</comment>
<dbReference type="InterPro" id="IPR013918">
    <property type="entry name" value="Nucleotide_exch_fac_Fes1"/>
</dbReference>
<evidence type="ECO:0000256" key="1">
    <source>
        <dbReference type="ARBA" id="ARBA00022737"/>
    </source>
</evidence>
<dbReference type="AlphaFoldDB" id="A0A0V0R0Z1"/>